<dbReference type="InterPro" id="IPR000792">
    <property type="entry name" value="Tscrpt_reg_LuxR_C"/>
</dbReference>
<keyword evidence="3" id="KW-0238">DNA-binding</keyword>
<feature type="modified residue" description="4-aspartylphosphate" evidence="5">
    <location>
        <position position="53"/>
    </location>
</feature>
<dbReference type="RefSeq" id="WP_344131433.1">
    <property type="nucleotide sequence ID" value="NZ_BAAALT010000083.1"/>
</dbReference>
<keyword evidence="1 5" id="KW-0597">Phosphoprotein</keyword>
<proteinExistence type="predicted"/>
<evidence type="ECO:0000256" key="4">
    <source>
        <dbReference type="ARBA" id="ARBA00023163"/>
    </source>
</evidence>
<dbReference type="InterPro" id="IPR016032">
    <property type="entry name" value="Sig_transdc_resp-reg_C-effctor"/>
</dbReference>
<evidence type="ECO:0000256" key="3">
    <source>
        <dbReference type="ARBA" id="ARBA00023125"/>
    </source>
</evidence>
<evidence type="ECO:0000313" key="9">
    <source>
        <dbReference type="Proteomes" id="UP001500218"/>
    </source>
</evidence>
<protein>
    <submittedName>
        <fullName evidence="8">Response regulator</fullName>
    </submittedName>
</protein>
<dbReference type="Proteomes" id="UP001500218">
    <property type="component" value="Unassembled WGS sequence"/>
</dbReference>
<accession>A0ABN2M1W9</accession>
<dbReference type="SMART" id="SM00448">
    <property type="entry name" value="REC"/>
    <property type="match status" value="1"/>
</dbReference>
<evidence type="ECO:0000259" key="6">
    <source>
        <dbReference type="PROSITE" id="PS50043"/>
    </source>
</evidence>
<keyword evidence="9" id="KW-1185">Reference proteome</keyword>
<feature type="domain" description="HTH luxR-type" evidence="6">
    <location>
        <begin position="146"/>
        <end position="216"/>
    </location>
</feature>
<dbReference type="Pfam" id="PF00196">
    <property type="entry name" value="GerE"/>
    <property type="match status" value="1"/>
</dbReference>
<dbReference type="InterPro" id="IPR001789">
    <property type="entry name" value="Sig_transdc_resp-reg_receiver"/>
</dbReference>
<sequence>MTRVVLADDAVLLRTGLRRVLETEGLTVAADVGDAGQLLRAVADHRPDVAIVDIRMPPTWTTEGVRAAAAIQRDHPRVGVLLLSQHLERREALAVLEHRGAGGVGYLLKDRISDIDGFVAAVLRVATGGTAVDPVVVAQVLRRPAALAGVEVLSAREREILSRMAEGRSNAGVAAELHLAERTVEAHVRSIFTKLGLHEEPDSNRRVLAVLTHLSGG</sequence>
<dbReference type="SUPFAM" id="SSF52172">
    <property type="entry name" value="CheY-like"/>
    <property type="match status" value="1"/>
</dbReference>
<organism evidence="8 9">
    <name type="scientific">Luedemannella flava</name>
    <dbReference type="NCBI Taxonomy" id="349316"/>
    <lineage>
        <taxon>Bacteria</taxon>
        <taxon>Bacillati</taxon>
        <taxon>Actinomycetota</taxon>
        <taxon>Actinomycetes</taxon>
        <taxon>Micromonosporales</taxon>
        <taxon>Micromonosporaceae</taxon>
        <taxon>Luedemannella</taxon>
    </lineage>
</organism>
<dbReference type="PANTHER" id="PTHR43214:SF24">
    <property type="entry name" value="TRANSCRIPTIONAL REGULATORY PROTEIN NARL-RELATED"/>
    <property type="match status" value="1"/>
</dbReference>
<dbReference type="Gene3D" id="3.40.50.2300">
    <property type="match status" value="1"/>
</dbReference>
<dbReference type="Pfam" id="PF00072">
    <property type="entry name" value="Response_reg"/>
    <property type="match status" value="1"/>
</dbReference>
<gene>
    <name evidence="8" type="ORF">GCM10009682_30500</name>
</gene>
<dbReference type="SUPFAM" id="SSF46894">
    <property type="entry name" value="C-terminal effector domain of the bipartite response regulators"/>
    <property type="match status" value="1"/>
</dbReference>
<keyword evidence="4" id="KW-0804">Transcription</keyword>
<evidence type="ECO:0000256" key="1">
    <source>
        <dbReference type="ARBA" id="ARBA00022553"/>
    </source>
</evidence>
<keyword evidence="2" id="KW-0805">Transcription regulation</keyword>
<comment type="caution">
    <text evidence="8">The sequence shown here is derived from an EMBL/GenBank/DDBJ whole genome shotgun (WGS) entry which is preliminary data.</text>
</comment>
<dbReference type="PROSITE" id="PS50043">
    <property type="entry name" value="HTH_LUXR_2"/>
    <property type="match status" value="1"/>
</dbReference>
<dbReference type="CDD" id="cd06170">
    <property type="entry name" value="LuxR_C_like"/>
    <property type="match status" value="1"/>
</dbReference>
<dbReference type="CDD" id="cd17535">
    <property type="entry name" value="REC_NarL-like"/>
    <property type="match status" value="1"/>
</dbReference>
<evidence type="ECO:0000256" key="2">
    <source>
        <dbReference type="ARBA" id="ARBA00023015"/>
    </source>
</evidence>
<dbReference type="InterPro" id="IPR039420">
    <property type="entry name" value="WalR-like"/>
</dbReference>
<reference evidence="8 9" key="1">
    <citation type="journal article" date="2019" name="Int. J. Syst. Evol. Microbiol.">
        <title>The Global Catalogue of Microorganisms (GCM) 10K type strain sequencing project: providing services to taxonomists for standard genome sequencing and annotation.</title>
        <authorList>
            <consortium name="The Broad Institute Genomics Platform"/>
            <consortium name="The Broad Institute Genome Sequencing Center for Infectious Disease"/>
            <person name="Wu L."/>
            <person name="Ma J."/>
        </authorList>
    </citation>
    <scope>NUCLEOTIDE SEQUENCE [LARGE SCALE GENOMIC DNA]</scope>
    <source>
        <strain evidence="8 9">JCM 13250</strain>
    </source>
</reference>
<name>A0ABN2M1W9_9ACTN</name>
<feature type="domain" description="Response regulatory" evidence="7">
    <location>
        <begin position="3"/>
        <end position="124"/>
    </location>
</feature>
<dbReference type="InterPro" id="IPR011006">
    <property type="entry name" value="CheY-like_superfamily"/>
</dbReference>
<evidence type="ECO:0000313" key="8">
    <source>
        <dbReference type="EMBL" id="GAA1806479.1"/>
    </source>
</evidence>
<dbReference type="PRINTS" id="PR00038">
    <property type="entry name" value="HTHLUXR"/>
</dbReference>
<dbReference type="InterPro" id="IPR058245">
    <property type="entry name" value="NreC/VraR/RcsB-like_REC"/>
</dbReference>
<dbReference type="SMART" id="SM00421">
    <property type="entry name" value="HTH_LUXR"/>
    <property type="match status" value="1"/>
</dbReference>
<dbReference type="PANTHER" id="PTHR43214">
    <property type="entry name" value="TWO-COMPONENT RESPONSE REGULATOR"/>
    <property type="match status" value="1"/>
</dbReference>
<dbReference type="PROSITE" id="PS00622">
    <property type="entry name" value="HTH_LUXR_1"/>
    <property type="match status" value="1"/>
</dbReference>
<evidence type="ECO:0000256" key="5">
    <source>
        <dbReference type="PROSITE-ProRule" id="PRU00169"/>
    </source>
</evidence>
<evidence type="ECO:0000259" key="7">
    <source>
        <dbReference type="PROSITE" id="PS50110"/>
    </source>
</evidence>
<dbReference type="EMBL" id="BAAALT010000083">
    <property type="protein sequence ID" value="GAA1806479.1"/>
    <property type="molecule type" value="Genomic_DNA"/>
</dbReference>
<dbReference type="PROSITE" id="PS50110">
    <property type="entry name" value="RESPONSE_REGULATORY"/>
    <property type="match status" value="1"/>
</dbReference>